<evidence type="ECO:0000313" key="2">
    <source>
        <dbReference type="EMBL" id="RNA41453.1"/>
    </source>
</evidence>
<dbReference type="EMBL" id="REGN01000502">
    <property type="protein sequence ID" value="RNA41453.1"/>
    <property type="molecule type" value="Genomic_DNA"/>
</dbReference>
<accession>A0A3M7T058</accession>
<evidence type="ECO:0000313" key="3">
    <source>
        <dbReference type="Proteomes" id="UP000276133"/>
    </source>
</evidence>
<evidence type="ECO:0000256" key="1">
    <source>
        <dbReference type="SAM" id="Phobius"/>
    </source>
</evidence>
<keyword evidence="3" id="KW-1185">Reference proteome</keyword>
<dbReference type="AlphaFoldDB" id="A0A3M7T058"/>
<reference evidence="2 3" key="1">
    <citation type="journal article" date="2018" name="Sci. Rep.">
        <title>Genomic signatures of local adaptation to the degree of environmental predictability in rotifers.</title>
        <authorList>
            <person name="Franch-Gras L."/>
            <person name="Hahn C."/>
            <person name="Garcia-Roger E.M."/>
            <person name="Carmona M.J."/>
            <person name="Serra M."/>
            <person name="Gomez A."/>
        </authorList>
    </citation>
    <scope>NUCLEOTIDE SEQUENCE [LARGE SCALE GENOMIC DNA]</scope>
    <source>
        <strain evidence="2">HYR1</strain>
    </source>
</reference>
<name>A0A3M7T058_BRAPC</name>
<gene>
    <name evidence="2" type="ORF">BpHYR1_048148</name>
</gene>
<feature type="transmembrane region" description="Helical" evidence="1">
    <location>
        <begin position="62"/>
        <end position="81"/>
    </location>
</feature>
<keyword evidence="1" id="KW-0472">Membrane</keyword>
<keyword evidence="1" id="KW-0812">Transmembrane</keyword>
<proteinExistence type="predicted"/>
<dbReference type="Proteomes" id="UP000276133">
    <property type="component" value="Unassembled WGS sequence"/>
</dbReference>
<protein>
    <submittedName>
        <fullName evidence="2">Uncharacterized protein</fullName>
    </submittedName>
</protein>
<organism evidence="2 3">
    <name type="scientific">Brachionus plicatilis</name>
    <name type="common">Marine rotifer</name>
    <name type="synonym">Brachionus muelleri</name>
    <dbReference type="NCBI Taxonomy" id="10195"/>
    <lineage>
        <taxon>Eukaryota</taxon>
        <taxon>Metazoa</taxon>
        <taxon>Spiralia</taxon>
        <taxon>Gnathifera</taxon>
        <taxon>Rotifera</taxon>
        <taxon>Eurotatoria</taxon>
        <taxon>Monogononta</taxon>
        <taxon>Pseudotrocha</taxon>
        <taxon>Ploima</taxon>
        <taxon>Brachionidae</taxon>
        <taxon>Brachionus</taxon>
    </lineage>
</organism>
<comment type="caution">
    <text evidence="2">The sequence shown here is derived from an EMBL/GenBank/DDBJ whole genome shotgun (WGS) entry which is preliminary data.</text>
</comment>
<keyword evidence="1" id="KW-1133">Transmembrane helix</keyword>
<sequence length="100" mass="11332">MVRLGHSTLHCLVQYLTQQTPMLVQKLNRLFQVIQMSGANGLTWQQESYIKSISFSKLFHNWALKLLICATLGMVVLPGNWPDMKPMEADACRLAAELVD</sequence>